<sequence length="301" mass="32901">MPRSAVLAHIGRNEDQTVQAVWGAYALKSAFQPIFAFNNGKLAIAAFEGLIRPERDGAFVSPGAFFGGLAGIDRFHVETLTRTLHLMNAGACLPQDTAIFVNFDPSVFIDRSIADAALGDMRVTLHESGIDPKRVVCEVTEKKSGSQDALYNFVQALKANGFKIAVDDYGAEDSDIERIKMLRPDIVKFDAHWITRLMESDPGFGLLSAMVEIFYDQGISTVFEGIEENWQLELAEKSGASMVQGYVLARPELAPTNFGAFPRTALPIAPGRRPAVQQEHRRPAPVALAPGKHFGRKISSP</sequence>
<comment type="caution">
    <text evidence="3">The sequence shown here is derived from an EMBL/GenBank/DDBJ whole genome shotgun (WGS) entry which is preliminary data.</text>
</comment>
<dbReference type="Gene3D" id="3.20.20.450">
    <property type="entry name" value="EAL domain"/>
    <property type="match status" value="1"/>
</dbReference>
<dbReference type="InterPro" id="IPR050706">
    <property type="entry name" value="Cyclic-di-GMP_PDE-like"/>
</dbReference>
<dbReference type="SUPFAM" id="SSF141868">
    <property type="entry name" value="EAL domain-like"/>
    <property type="match status" value="1"/>
</dbReference>
<accession>A0A942E117</accession>
<protein>
    <submittedName>
        <fullName evidence="3">EAL domain-containing protein</fullName>
    </submittedName>
</protein>
<organism evidence="3 4">
    <name type="scientific">Pseudaminobacter soli</name>
    <name type="common">ex Zhang et al. 2022</name>
    <dbReference type="NCBI Taxonomy" id="2831468"/>
    <lineage>
        <taxon>Bacteria</taxon>
        <taxon>Pseudomonadati</taxon>
        <taxon>Pseudomonadota</taxon>
        <taxon>Alphaproteobacteria</taxon>
        <taxon>Hyphomicrobiales</taxon>
        <taxon>Phyllobacteriaceae</taxon>
        <taxon>Pseudaminobacter</taxon>
    </lineage>
</organism>
<dbReference type="Pfam" id="PF00563">
    <property type="entry name" value="EAL"/>
    <property type="match status" value="1"/>
</dbReference>
<dbReference type="GO" id="GO:0071111">
    <property type="term" value="F:cyclic-guanylate-specific phosphodiesterase activity"/>
    <property type="evidence" value="ECO:0007669"/>
    <property type="project" value="InterPro"/>
</dbReference>
<name>A0A942E117_9HYPH</name>
<feature type="region of interest" description="Disordered" evidence="1">
    <location>
        <begin position="275"/>
        <end position="301"/>
    </location>
</feature>
<dbReference type="PROSITE" id="PS50883">
    <property type="entry name" value="EAL"/>
    <property type="match status" value="1"/>
</dbReference>
<dbReference type="RefSeq" id="WP_188256488.1">
    <property type="nucleotide sequence ID" value="NZ_JABVCF010000011.1"/>
</dbReference>
<dbReference type="PANTHER" id="PTHR33121">
    <property type="entry name" value="CYCLIC DI-GMP PHOSPHODIESTERASE PDEF"/>
    <property type="match status" value="1"/>
</dbReference>
<proteinExistence type="predicted"/>
<dbReference type="InterPro" id="IPR035919">
    <property type="entry name" value="EAL_sf"/>
</dbReference>
<dbReference type="AlphaFoldDB" id="A0A942E117"/>
<evidence type="ECO:0000313" key="3">
    <source>
        <dbReference type="EMBL" id="MBS3650932.1"/>
    </source>
</evidence>
<dbReference type="CDD" id="cd01948">
    <property type="entry name" value="EAL"/>
    <property type="match status" value="1"/>
</dbReference>
<dbReference type="EMBL" id="JAGWCR010000011">
    <property type="protein sequence ID" value="MBS3650932.1"/>
    <property type="molecule type" value="Genomic_DNA"/>
</dbReference>
<reference evidence="3" key="1">
    <citation type="submission" date="2021-04" db="EMBL/GenBank/DDBJ databases">
        <title>Pseudaminobacter soli sp. nov., isolated from paddy soil contaminated by heavy metals.</title>
        <authorList>
            <person name="Zhang K."/>
        </authorList>
    </citation>
    <scope>NUCLEOTIDE SEQUENCE</scope>
    <source>
        <strain evidence="3">19-2017</strain>
    </source>
</reference>
<dbReference type="InterPro" id="IPR001633">
    <property type="entry name" value="EAL_dom"/>
</dbReference>
<gene>
    <name evidence="3" type="ORF">KEU06_20165</name>
</gene>
<dbReference type="SMART" id="SM00052">
    <property type="entry name" value="EAL"/>
    <property type="match status" value="1"/>
</dbReference>
<dbReference type="PANTHER" id="PTHR33121:SF76">
    <property type="entry name" value="SIGNALING PROTEIN"/>
    <property type="match status" value="1"/>
</dbReference>
<evidence type="ECO:0000313" key="4">
    <source>
        <dbReference type="Proteomes" id="UP000680348"/>
    </source>
</evidence>
<evidence type="ECO:0000256" key="1">
    <source>
        <dbReference type="SAM" id="MobiDB-lite"/>
    </source>
</evidence>
<evidence type="ECO:0000259" key="2">
    <source>
        <dbReference type="PROSITE" id="PS50883"/>
    </source>
</evidence>
<dbReference type="Proteomes" id="UP000680348">
    <property type="component" value="Unassembled WGS sequence"/>
</dbReference>
<keyword evidence="4" id="KW-1185">Reference proteome</keyword>
<feature type="domain" description="EAL" evidence="2">
    <location>
        <begin position="10"/>
        <end position="265"/>
    </location>
</feature>